<dbReference type="EMBL" id="JASVWF010000008">
    <property type="protein sequence ID" value="MDL5159851.1"/>
    <property type="molecule type" value="Genomic_DNA"/>
</dbReference>
<reference evidence="5 6" key="1">
    <citation type="submission" date="2023-06" db="EMBL/GenBank/DDBJ databases">
        <title>Actinomycetospora Odt1-22.</title>
        <authorList>
            <person name="Supong K."/>
        </authorList>
    </citation>
    <scope>NUCLEOTIDE SEQUENCE [LARGE SCALE GENOMIC DNA]</scope>
    <source>
        <strain evidence="5 6">Odt1-22</strain>
    </source>
</reference>
<keyword evidence="2" id="KW-0804">Transcription</keyword>
<dbReference type="InterPro" id="IPR053142">
    <property type="entry name" value="PchR_regulatory_protein"/>
</dbReference>
<evidence type="ECO:0000256" key="2">
    <source>
        <dbReference type="ARBA" id="ARBA00023163"/>
    </source>
</evidence>
<dbReference type="SMART" id="SM00342">
    <property type="entry name" value="HTH_ARAC"/>
    <property type="match status" value="1"/>
</dbReference>
<feature type="region of interest" description="Disordered" evidence="3">
    <location>
        <begin position="73"/>
        <end position="93"/>
    </location>
</feature>
<dbReference type="InterPro" id="IPR018060">
    <property type="entry name" value="HTH_AraC"/>
</dbReference>
<name>A0ABT7MHD7_9PSEU</name>
<evidence type="ECO:0000313" key="5">
    <source>
        <dbReference type="EMBL" id="MDL5159851.1"/>
    </source>
</evidence>
<evidence type="ECO:0000313" key="6">
    <source>
        <dbReference type="Proteomes" id="UP001231924"/>
    </source>
</evidence>
<dbReference type="PANTHER" id="PTHR47893:SF1">
    <property type="entry name" value="REGULATORY PROTEIN PCHR"/>
    <property type="match status" value="1"/>
</dbReference>
<accession>A0ABT7MHD7</accession>
<gene>
    <name evidence="5" type="ORF">QRT03_28045</name>
</gene>
<keyword evidence="6" id="KW-1185">Reference proteome</keyword>
<evidence type="ECO:0000256" key="1">
    <source>
        <dbReference type="ARBA" id="ARBA00023015"/>
    </source>
</evidence>
<dbReference type="PROSITE" id="PS01124">
    <property type="entry name" value="HTH_ARAC_FAMILY_2"/>
    <property type="match status" value="1"/>
</dbReference>
<evidence type="ECO:0000256" key="3">
    <source>
        <dbReference type="SAM" id="MobiDB-lite"/>
    </source>
</evidence>
<dbReference type="Proteomes" id="UP001231924">
    <property type="component" value="Unassembled WGS sequence"/>
</dbReference>
<dbReference type="InterPro" id="IPR009057">
    <property type="entry name" value="Homeodomain-like_sf"/>
</dbReference>
<dbReference type="RefSeq" id="WP_286056455.1">
    <property type="nucleotide sequence ID" value="NZ_JASVWF010000008.1"/>
</dbReference>
<comment type="caution">
    <text evidence="5">The sequence shown here is derived from an EMBL/GenBank/DDBJ whole genome shotgun (WGS) entry which is preliminary data.</text>
</comment>
<evidence type="ECO:0000259" key="4">
    <source>
        <dbReference type="PROSITE" id="PS01124"/>
    </source>
</evidence>
<sequence length="416" mass="44694">MRHDGIDEDLAGLIELLDTMTDRLDAFGELAGEDVSAQENRTIRQGRAHLARTEARRLRKEVAEVRRQAHEVARVSRRTRRPAAPPVVPPGEGDTAELAAVHAVSRARPADVTAAERADRVVELARQVVPAATWVRLLLPRDETHPARTSGIVARDAASVLDERALAALAATDGPVELPADAEDLPDLAAAADAAGLHTLRALDLDEGRGALLVGWGGAHVVEGTTRALLDHLVAHLERVLADDDVSDTLPDVAGARSLLARHLDLAPDAAFEVLLEVAAELDEPVQVTARHLVAALVPRHPGARSEPEPAALRRAVDFIEARAGEEVTLDEIATAARVGPRALQLAFNRYRGGSPMGYLRQVRLSHAHRDLCAADPTRGHTVAGIAARWGFTNPGRFATMYRQTYGVSPSRTLRA</sequence>
<proteinExistence type="predicted"/>
<protein>
    <submittedName>
        <fullName evidence="5">Helix-turn-helix transcriptional regulator</fullName>
    </submittedName>
</protein>
<dbReference type="PANTHER" id="PTHR47893">
    <property type="entry name" value="REGULATORY PROTEIN PCHR"/>
    <property type="match status" value="1"/>
</dbReference>
<dbReference type="Pfam" id="PF12833">
    <property type="entry name" value="HTH_18"/>
    <property type="match status" value="1"/>
</dbReference>
<organism evidence="5 6">
    <name type="scientific">Actinomycetospora termitidis</name>
    <dbReference type="NCBI Taxonomy" id="3053470"/>
    <lineage>
        <taxon>Bacteria</taxon>
        <taxon>Bacillati</taxon>
        <taxon>Actinomycetota</taxon>
        <taxon>Actinomycetes</taxon>
        <taxon>Pseudonocardiales</taxon>
        <taxon>Pseudonocardiaceae</taxon>
        <taxon>Actinomycetospora</taxon>
    </lineage>
</organism>
<feature type="domain" description="HTH araC/xylS-type" evidence="4">
    <location>
        <begin position="314"/>
        <end position="416"/>
    </location>
</feature>
<keyword evidence="1" id="KW-0805">Transcription regulation</keyword>
<dbReference type="SUPFAM" id="SSF46689">
    <property type="entry name" value="Homeodomain-like"/>
    <property type="match status" value="2"/>
</dbReference>
<dbReference type="Gene3D" id="1.10.10.60">
    <property type="entry name" value="Homeodomain-like"/>
    <property type="match status" value="1"/>
</dbReference>